<keyword evidence="3" id="KW-1185">Reference proteome</keyword>
<accession>A0A8S0XD84</accession>
<dbReference type="InterPro" id="IPR035966">
    <property type="entry name" value="PKF_sf"/>
</dbReference>
<dbReference type="EMBL" id="CDGJ01000012">
    <property type="protein sequence ID" value="CEJ06039.1"/>
    <property type="molecule type" value="Genomic_DNA"/>
</dbReference>
<reference evidence="1" key="2">
    <citation type="submission" date="2020-01" db="EMBL/GenBank/DDBJ databases">
        <authorList>
            <person name="Hornung B."/>
        </authorList>
    </citation>
    <scope>NUCLEOTIDE SEQUENCE</scope>
    <source>
        <strain evidence="1">PacBioINE</strain>
    </source>
</reference>
<dbReference type="Proteomes" id="UP000836597">
    <property type="component" value="Chromosome"/>
</dbReference>
<protein>
    <submittedName>
        <fullName evidence="1">6-phosphofructokinase</fullName>
    </submittedName>
    <submittedName>
        <fullName evidence="2">Peptidase M24</fullName>
        <ecNumber evidence="1 2">2.7.1.11</ecNumber>
    </submittedName>
</protein>
<organism evidence="1">
    <name type="scientific">Acididesulfobacillus acetoxydans</name>
    <dbReference type="NCBI Taxonomy" id="1561005"/>
    <lineage>
        <taxon>Bacteria</taxon>
        <taxon>Bacillati</taxon>
        <taxon>Bacillota</taxon>
        <taxon>Clostridia</taxon>
        <taxon>Eubacteriales</taxon>
        <taxon>Peptococcaceae</taxon>
        <taxon>Acididesulfobacillus</taxon>
    </lineage>
</organism>
<evidence type="ECO:0000313" key="1">
    <source>
        <dbReference type="EMBL" id="CAA7603246.1"/>
    </source>
</evidence>
<evidence type="ECO:0000313" key="2">
    <source>
        <dbReference type="EMBL" id="CEJ06039.1"/>
    </source>
</evidence>
<sequence length="163" mass="17670">MTKKETGLNSRIILLGHLQRGGGSSAFDQMLGTFFGVGAVVHLLAHQQTGKMVSRPGVSLGEVFRAGQEAYARLGYKGEWQYHHQGGLAGYQSREIKATAQTGRILAVAQALDWNPTLQGTKAEDTVLVGEKGPEILTATGLFPTEKVEIDGRSFHRPVILER</sequence>
<dbReference type="SUPFAM" id="SSF53784">
    <property type="entry name" value="Phosphofructokinase"/>
    <property type="match status" value="1"/>
</dbReference>
<dbReference type="KEGG" id="aacx:DEACI_4069"/>
<dbReference type="InterPro" id="IPR036005">
    <property type="entry name" value="Creatinase/aminopeptidase-like"/>
</dbReference>
<name>A0A8S0XD84_9FIRM</name>
<dbReference type="GO" id="GO:0003872">
    <property type="term" value="F:6-phosphofructokinase activity"/>
    <property type="evidence" value="ECO:0007669"/>
    <property type="project" value="UniProtKB-EC"/>
</dbReference>
<keyword evidence="1" id="KW-0808">Transferase</keyword>
<reference evidence="2" key="1">
    <citation type="submission" date="2014-11" db="EMBL/GenBank/DDBJ databases">
        <authorList>
            <person name="Hornung B.V."/>
        </authorList>
    </citation>
    <scope>NUCLEOTIDE SEQUENCE</scope>
    <source>
        <strain evidence="2">INE</strain>
    </source>
</reference>
<dbReference type="AlphaFoldDB" id="A0A8S0XD84"/>
<dbReference type="SUPFAM" id="SSF55920">
    <property type="entry name" value="Creatinase/aminopeptidase"/>
    <property type="match status" value="1"/>
</dbReference>
<dbReference type="Proteomes" id="UP001071230">
    <property type="component" value="Unassembled WGS sequence"/>
</dbReference>
<dbReference type="Gene3D" id="3.90.230.10">
    <property type="entry name" value="Creatinase/methionine aminopeptidase superfamily"/>
    <property type="match status" value="1"/>
</dbReference>
<gene>
    <name evidence="2" type="ORF">DEACI_0485</name>
    <name evidence="1" type="ORF">DEACI_4069</name>
</gene>
<dbReference type="EMBL" id="LR746496">
    <property type="protein sequence ID" value="CAA7603246.1"/>
    <property type="molecule type" value="Genomic_DNA"/>
</dbReference>
<evidence type="ECO:0000313" key="3">
    <source>
        <dbReference type="Proteomes" id="UP001071230"/>
    </source>
</evidence>
<dbReference type="EC" id="2.7.1.11" evidence="1 2"/>
<proteinExistence type="predicted"/>